<protein>
    <submittedName>
        <fullName evidence="1">Uncharacterized protein</fullName>
    </submittedName>
</protein>
<evidence type="ECO:0000313" key="2">
    <source>
        <dbReference type="Proteomes" id="UP000265631"/>
    </source>
</evidence>
<keyword evidence="2" id="KW-1185">Reference proteome</keyword>
<dbReference type="AlphaFoldDB" id="A0A395N3H6"/>
<dbReference type="EMBL" id="PXXK01000026">
    <property type="protein sequence ID" value="RFN54535.1"/>
    <property type="molecule type" value="Genomic_DNA"/>
</dbReference>
<reference evidence="1 2" key="1">
    <citation type="journal article" date="2018" name="PLoS Pathog.">
        <title>Evolution of structural diversity of trichothecenes, a family of toxins produced by plant pathogenic and entomopathogenic fungi.</title>
        <authorList>
            <person name="Proctor R.H."/>
            <person name="McCormick S.P."/>
            <person name="Kim H.S."/>
            <person name="Cardoza R.E."/>
            <person name="Stanley A.M."/>
            <person name="Lindo L."/>
            <person name="Kelly A."/>
            <person name="Brown D.W."/>
            <person name="Lee T."/>
            <person name="Vaughan M.M."/>
            <person name="Alexander N.J."/>
            <person name="Busman M."/>
            <person name="Gutierrez S."/>
        </authorList>
    </citation>
    <scope>NUCLEOTIDE SEQUENCE [LARGE SCALE GENOMIC DNA]</scope>
    <source>
        <strain evidence="1 2">NRRL 13405</strain>
    </source>
</reference>
<dbReference type="Proteomes" id="UP000265631">
    <property type="component" value="Unassembled WGS sequence"/>
</dbReference>
<organism evidence="1 2">
    <name type="scientific">Fusarium flagelliforme</name>
    <dbReference type="NCBI Taxonomy" id="2675880"/>
    <lineage>
        <taxon>Eukaryota</taxon>
        <taxon>Fungi</taxon>
        <taxon>Dikarya</taxon>
        <taxon>Ascomycota</taxon>
        <taxon>Pezizomycotina</taxon>
        <taxon>Sordariomycetes</taxon>
        <taxon>Hypocreomycetidae</taxon>
        <taxon>Hypocreales</taxon>
        <taxon>Nectriaceae</taxon>
        <taxon>Fusarium</taxon>
        <taxon>Fusarium incarnatum-equiseti species complex</taxon>
    </lineage>
</organism>
<sequence length="145" mass="15661">MDVSPVQGADEEECQKGAEDCASSSLKGIQIELDISVTVDGRKVDFSIKTKIPLFCNGDDVQWLIVRPNSAGIPTYQGRPLINEIALVASVMVGHIRFAQQMGHLTEINMHLGPAAATKVANTQYASPNHKAYLFLANTAINIPI</sequence>
<evidence type="ECO:0000313" key="1">
    <source>
        <dbReference type="EMBL" id="RFN54535.1"/>
    </source>
</evidence>
<accession>A0A395N3H6</accession>
<comment type="caution">
    <text evidence="1">The sequence shown here is derived from an EMBL/GenBank/DDBJ whole genome shotgun (WGS) entry which is preliminary data.</text>
</comment>
<proteinExistence type="predicted"/>
<name>A0A395N3H6_9HYPO</name>
<gene>
    <name evidence="1" type="ORF">FIE12Z_1190</name>
</gene>